<dbReference type="EMBL" id="JAQKAB010000003">
    <property type="protein sequence ID" value="MDA7026127.1"/>
    <property type="molecule type" value="Genomic_DNA"/>
</dbReference>
<feature type="region of interest" description="Disordered" evidence="1">
    <location>
        <begin position="36"/>
        <end position="88"/>
    </location>
</feature>
<evidence type="ECO:0000256" key="1">
    <source>
        <dbReference type="SAM" id="MobiDB-lite"/>
    </source>
</evidence>
<sequence>MSDKKNNTEQKPLMYIVQPDYETIEANMQDILIKKRKTAKPNIAEKKPKKLKEEQPTTQNSKEDAKQEPVPNKEPERHGKGLKPVKKPLNKMTISEKIDFLTSFPGNMPKTLCLIEAGGKTYRGTLVEKKGDAVFVRTSSKGAPAELQIDSITALHPLGF</sequence>
<keyword evidence="3" id="KW-1185">Reference proteome</keyword>
<accession>A0ABT4X206</accession>
<comment type="caution">
    <text evidence="2">The sequence shown here is derived from an EMBL/GenBank/DDBJ whole genome shotgun (WGS) entry which is preliminary data.</text>
</comment>
<name>A0ABT4X206_9BACI</name>
<dbReference type="InterPro" id="IPR025439">
    <property type="entry name" value="Spore_coat_CotO"/>
</dbReference>
<evidence type="ECO:0000313" key="3">
    <source>
        <dbReference type="Proteomes" id="UP001211894"/>
    </source>
</evidence>
<dbReference type="Pfam" id="PF14153">
    <property type="entry name" value="Spore_coat_CotO"/>
    <property type="match status" value="1"/>
</dbReference>
<evidence type="ECO:0000313" key="2">
    <source>
        <dbReference type="EMBL" id="MDA7026127.1"/>
    </source>
</evidence>
<dbReference type="Proteomes" id="UP001211894">
    <property type="component" value="Unassembled WGS sequence"/>
</dbReference>
<reference evidence="2 3" key="1">
    <citation type="submission" date="2023-01" db="EMBL/GenBank/DDBJ databases">
        <title>Bacillus changyiensis sp. nov., isolated from a coastal deposit.</title>
        <authorList>
            <person name="Xiao G."/>
            <person name="Lai Q."/>
            <person name="Hu Z."/>
            <person name="Shao Z."/>
        </authorList>
    </citation>
    <scope>NUCLEOTIDE SEQUENCE [LARGE SCALE GENOMIC DNA]</scope>
    <source>
        <strain evidence="2 3">CLL-7-23</strain>
    </source>
</reference>
<proteinExistence type="predicted"/>
<feature type="compositionally biased region" description="Basic and acidic residues" evidence="1">
    <location>
        <begin position="43"/>
        <end position="79"/>
    </location>
</feature>
<keyword evidence="2" id="KW-0167">Capsid protein</keyword>
<protein>
    <submittedName>
        <fullName evidence="2">CotO family spore coat protein</fullName>
    </submittedName>
</protein>
<gene>
    <name evidence="2" type="ORF">PJ311_05790</name>
</gene>
<keyword evidence="2" id="KW-0946">Virion</keyword>
<dbReference type="RefSeq" id="WP_271339976.1">
    <property type="nucleotide sequence ID" value="NZ_JAQKAB010000003.1"/>
</dbReference>
<organism evidence="2 3">
    <name type="scientific">Bacillus changyiensis</name>
    <dbReference type="NCBI Taxonomy" id="3004103"/>
    <lineage>
        <taxon>Bacteria</taxon>
        <taxon>Bacillati</taxon>
        <taxon>Bacillota</taxon>
        <taxon>Bacilli</taxon>
        <taxon>Bacillales</taxon>
        <taxon>Bacillaceae</taxon>
        <taxon>Bacillus</taxon>
    </lineage>
</organism>